<dbReference type="AlphaFoldDB" id="A0A835H2X8"/>
<reference evidence="3 4" key="1">
    <citation type="submission" date="2020-10" db="EMBL/GenBank/DDBJ databases">
        <title>The Coptis chinensis genome and diversification of protoberbering-type alkaloids.</title>
        <authorList>
            <person name="Wang B."/>
            <person name="Shu S."/>
            <person name="Song C."/>
            <person name="Liu Y."/>
        </authorList>
    </citation>
    <scope>NUCLEOTIDE SEQUENCE [LARGE SCALE GENOMIC DNA]</scope>
    <source>
        <strain evidence="3">HL-2020</strain>
        <tissue evidence="3">Leaf</tissue>
    </source>
</reference>
<dbReference type="GO" id="GO:0006401">
    <property type="term" value="P:RNA catabolic process"/>
    <property type="evidence" value="ECO:0007669"/>
    <property type="project" value="UniProtKB-ARBA"/>
</dbReference>
<evidence type="ECO:0000313" key="4">
    <source>
        <dbReference type="Proteomes" id="UP000631114"/>
    </source>
</evidence>
<organism evidence="3 4">
    <name type="scientific">Coptis chinensis</name>
    <dbReference type="NCBI Taxonomy" id="261450"/>
    <lineage>
        <taxon>Eukaryota</taxon>
        <taxon>Viridiplantae</taxon>
        <taxon>Streptophyta</taxon>
        <taxon>Embryophyta</taxon>
        <taxon>Tracheophyta</taxon>
        <taxon>Spermatophyta</taxon>
        <taxon>Magnoliopsida</taxon>
        <taxon>Ranunculales</taxon>
        <taxon>Ranunculaceae</taxon>
        <taxon>Coptidoideae</taxon>
        <taxon>Coptis</taxon>
    </lineage>
</organism>
<evidence type="ECO:0000256" key="1">
    <source>
        <dbReference type="ARBA" id="ARBA00007469"/>
    </source>
</evidence>
<evidence type="ECO:0000256" key="2">
    <source>
        <dbReference type="RuleBase" id="RU004328"/>
    </source>
</evidence>
<dbReference type="InterPro" id="IPR036430">
    <property type="entry name" value="RNase_T2-like_sf"/>
</dbReference>
<comment type="similarity">
    <text evidence="1 2">Belongs to the RNase T2 family.</text>
</comment>
<proteinExistence type="inferred from homology"/>
<protein>
    <submittedName>
        <fullName evidence="3">Uncharacterized protein</fullName>
    </submittedName>
</protein>
<dbReference type="Proteomes" id="UP000631114">
    <property type="component" value="Unassembled WGS sequence"/>
</dbReference>
<accession>A0A835H2X8</accession>
<evidence type="ECO:0000313" key="3">
    <source>
        <dbReference type="EMBL" id="KAF9591240.1"/>
    </source>
</evidence>
<name>A0A835H2X8_9MAGN</name>
<dbReference type="PANTHER" id="PTHR11240:SF22">
    <property type="entry name" value="RIBONUCLEASE T2"/>
    <property type="match status" value="1"/>
</dbReference>
<dbReference type="InterPro" id="IPR001568">
    <property type="entry name" value="RNase_T2-like"/>
</dbReference>
<dbReference type="GO" id="GO:0033897">
    <property type="term" value="F:ribonuclease T2 activity"/>
    <property type="evidence" value="ECO:0007669"/>
    <property type="project" value="InterPro"/>
</dbReference>
<dbReference type="SUPFAM" id="SSF55895">
    <property type="entry name" value="Ribonuclease Rh-like"/>
    <property type="match status" value="1"/>
</dbReference>
<comment type="caution">
    <text evidence="3">The sequence shown here is derived from an EMBL/GenBank/DDBJ whole genome shotgun (WGS) entry which is preliminary data.</text>
</comment>
<dbReference type="Pfam" id="PF00445">
    <property type="entry name" value="Ribonuclease_T2"/>
    <property type="match status" value="1"/>
</dbReference>
<keyword evidence="4" id="KW-1185">Reference proteome</keyword>
<dbReference type="InterPro" id="IPR018188">
    <property type="entry name" value="RNase_T2_His_AS_1"/>
</dbReference>
<dbReference type="Gene3D" id="3.90.730.10">
    <property type="entry name" value="Ribonuclease T2-like"/>
    <property type="match status" value="1"/>
</dbReference>
<gene>
    <name evidence="3" type="ORF">IFM89_003191</name>
</gene>
<dbReference type="PROSITE" id="PS00530">
    <property type="entry name" value="RNASE_T2_1"/>
    <property type="match status" value="1"/>
</dbReference>
<feature type="non-terminal residue" evidence="3">
    <location>
        <position position="1"/>
    </location>
</feature>
<dbReference type="OrthoDB" id="435754at2759"/>
<sequence>DDHNNVSALNFVSPAADSNVSAPTYVSPDAYKNLSVPTKYYEPLAPSPSSFDYYIFALQWGVSVCNAAGTHCLRKDRGHPMFTIHGLWPSKLKGAPKCDQSDIFDLKLVKDLQGKLDIAWPDVQNLNNAQFWGEQWKKHGTCSGLKQHEYFEKALTLFDNIKLRDRLFQLKPVLGNFGGKYNLQSLLNAYDKTYNVKPRILCNTNSVGKQQIQEFRLNISTNEVEVTINNEELKNCPKPDADLPR</sequence>
<dbReference type="PANTHER" id="PTHR11240">
    <property type="entry name" value="RIBONUCLEASE T2"/>
    <property type="match status" value="1"/>
</dbReference>
<dbReference type="EMBL" id="JADFTS010000008">
    <property type="protein sequence ID" value="KAF9591240.1"/>
    <property type="molecule type" value="Genomic_DNA"/>
</dbReference>
<dbReference type="GO" id="GO:0003723">
    <property type="term" value="F:RNA binding"/>
    <property type="evidence" value="ECO:0007669"/>
    <property type="project" value="InterPro"/>
</dbReference>